<comment type="caution">
    <text evidence="10">The sequence shown here is derived from an EMBL/GenBank/DDBJ whole genome shotgun (WGS) entry which is preliminary data.</text>
</comment>
<keyword evidence="11" id="KW-1185">Reference proteome</keyword>
<evidence type="ECO:0000256" key="1">
    <source>
        <dbReference type="ARBA" id="ARBA00004651"/>
    </source>
</evidence>
<dbReference type="EMBL" id="JAHZST010000004">
    <property type="protein sequence ID" value="MBW8183624.1"/>
    <property type="molecule type" value="Genomic_DNA"/>
</dbReference>
<feature type="transmembrane region" description="Helical" evidence="9">
    <location>
        <begin position="20"/>
        <end position="47"/>
    </location>
</feature>
<feature type="transmembrane region" description="Helical" evidence="9">
    <location>
        <begin position="305"/>
        <end position="325"/>
    </location>
</feature>
<dbReference type="RefSeq" id="WP_220109225.1">
    <property type="nucleotide sequence ID" value="NZ_JAHZST010000004.1"/>
</dbReference>
<keyword evidence="8 9" id="KW-0472">Membrane</keyword>
<evidence type="ECO:0000313" key="11">
    <source>
        <dbReference type="Proteomes" id="UP001195963"/>
    </source>
</evidence>
<evidence type="ECO:0000256" key="6">
    <source>
        <dbReference type="ARBA" id="ARBA00022692"/>
    </source>
</evidence>
<feature type="transmembrane region" description="Helical" evidence="9">
    <location>
        <begin position="67"/>
        <end position="92"/>
    </location>
</feature>
<dbReference type="Proteomes" id="UP001195963">
    <property type="component" value="Unassembled WGS sequence"/>
</dbReference>
<keyword evidence="7 9" id="KW-1133">Transmembrane helix</keyword>
<keyword evidence="6 9" id="KW-0812">Transmembrane</keyword>
<keyword evidence="4" id="KW-1003">Cell membrane</keyword>
<protein>
    <submittedName>
        <fullName evidence="10">Cobalamin biosynthesis protein</fullName>
    </submittedName>
</protein>
<feature type="transmembrane region" description="Helical" evidence="9">
    <location>
        <begin position="163"/>
        <end position="187"/>
    </location>
</feature>
<feature type="transmembrane region" description="Helical" evidence="9">
    <location>
        <begin position="208"/>
        <end position="229"/>
    </location>
</feature>
<evidence type="ECO:0000256" key="4">
    <source>
        <dbReference type="ARBA" id="ARBA00022475"/>
    </source>
</evidence>
<dbReference type="PANTHER" id="PTHR34308">
    <property type="entry name" value="COBALAMIN BIOSYNTHESIS PROTEIN CBIB"/>
    <property type="match status" value="1"/>
</dbReference>
<evidence type="ECO:0000256" key="7">
    <source>
        <dbReference type="ARBA" id="ARBA00022989"/>
    </source>
</evidence>
<name>A0ABS7E1P7_9GAMM</name>
<evidence type="ECO:0000256" key="2">
    <source>
        <dbReference type="ARBA" id="ARBA00004953"/>
    </source>
</evidence>
<dbReference type="Pfam" id="PF03186">
    <property type="entry name" value="CobD_Cbib"/>
    <property type="match status" value="1"/>
</dbReference>
<proteinExistence type="inferred from homology"/>
<keyword evidence="5" id="KW-0169">Cobalamin biosynthesis</keyword>
<sequence>MVPEFTQQLLNDAPLYQGTLILFISLLLSKIAPLPRAVQPLVAFNYLAKEMASKVNHSNRSHSQQVIAGALSAILLVVPFWAIITFLLQLAAFPWFFEFLVLYICLNDENFNIVAEEVNRALNHEDKTRARKMLAPWLTRDTQELSDVGLSKATIEKLVTTPVYGTVASVLFFILGGAPLVLAARMLKQLELCWLPINPQFRYFSRPVFLLNTLLFALPTWLWNLSLAIQGGPKSLARLFKPVSLNGRIYHELQTCSIAASVLNIELGGPMKFNGVRVNTAKLSHGPLPEKGSIREAIKLARVSHAIWVGFVVVIPMIWAGLRYLQVS</sequence>
<organism evidence="10 11">
    <name type="scientific">Shewanella nanhaiensis</name>
    <dbReference type="NCBI Taxonomy" id="2864872"/>
    <lineage>
        <taxon>Bacteria</taxon>
        <taxon>Pseudomonadati</taxon>
        <taxon>Pseudomonadota</taxon>
        <taxon>Gammaproteobacteria</taxon>
        <taxon>Alteromonadales</taxon>
        <taxon>Shewanellaceae</taxon>
        <taxon>Shewanella</taxon>
    </lineage>
</organism>
<gene>
    <name evidence="10" type="ORF">K0625_08080</name>
</gene>
<accession>A0ABS7E1P7</accession>
<comment type="similarity">
    <text evidence="3">Belongs to the CobD/CbiB family.</text>
</comment>
<evidence type="ECO:0000256" key="8">
    <source>
        <dbReference type="ARBA" id="ARBA00023136"/>
    </source>
</evidence>
<comment type="pathway">
    <text evidence="2">Cofactor biosynthesis; adenosylcobalamin biosynthesis.</text>
</comment>
<dbReference type="InterPro" id="IPR004485">
    <property type="entry name" value="Cobalamin_biosynth_CobD/CbiB"/>
</dbReference>
<evidence type="ECO:0000256" key="5">
    <source>
        <dbReference type="ARBA" id="ARBA00022573"/>
    </source>
</evidence>
<dbReference type="PANTHER" id="PTHR34308:SF1">
    <property type="entry name" value="COBALAMIN BIOSYNTHESIS PROTEIN CBIB"/>
    <property type="match status" value="1"/>
</dbReference>
<evidence type="ECO:0000313" key="10">
    <source>
        <dbReference type="EMBL" id="MBW8183624.1"/>
    </source>
</evidence>
<evidence type="ECO:0000256" key="3">
    <source>
        <dbReference type="ARBA" id="ARBA00006263"/>
    </source>
</evidence>
<evidence type="ECO:0000256" key="9">
    <source>
        <dbReference type="SAM" id="Phobius"/>
    </source>
</evidence>
<comment type="subcellular location">
    <subcellularLocation>
        <location evidence="1">Cell membrane</location>
        <topology evidence="1">Multi-pass membrane protein</topology>
    </subcellularLocation>
</comment>
<reference evidence="10 11" key="1">
    <citation type="submission" date="2021-07" db="EMBL/GenBank/DDBJ databases">
        <title>Shewanella sp. nov, isolated from SCS.</title>
        <authorList>
            <person name="Cao W.R."/>
        </authorList>
    </citation>
    <scope>NUCLEOTIDE SEQUENCE [LARGE SCALE GENOMIC DNA]</scope>
    <source>
        <strain evidence="10 11">NR704-98</strain>
    </source>
</reference>